<dbReference type="InterPro" id="IPR000073">
    <property type="entry name" value="AB_hydrolase_1"/>
</dbReference>
<proteinExistence type="inferred from homology"/>
<dbReference type="Gene3D" id="3.40.50.1820">
    <property type="entry name" value="alpha/beta hydrolase"/>
    <property type="match status" value="1"/>
</dbReference>
<name>A0A2H3L434_9CHLR</name>
<gene>
    <name evidence="5" type="ORF">A9Q02_16940</name>
</gene>
<dbReference type="GO" id="GO:0006508">
    <property type="term" value="P:proteolysis"/>
    <property type="evidence" value="ECO:0007669"/>
    <property type="project" value="InterPro"/>
</dbReference>
<keyword evidence="3" id="KW-0812">Transmembrane</keyword>
<dbReference type="SUPFAM" id="SSF53474">
    <property type="entry name" value="alpha/beta-Hydrolases"/>
    <property type="match status" value="1"/>
</dbReference>
<comment type="caution">
    <text evidence="5">The sequence shown here is derived from an EMBL/GenBank/DDBJ whole genome shotgun (WGS) entry which is preliminary data.</text>
</comment>
<keyword evidence="3" id="KW-1133">Transmembrane helix</keyword>
<feature type="domain" description="AB hydrolase-1" evidence="4">
    <location>
        <begin position="79"/>
        <end position="355"/>
    </location>
</feature>
<dbReference type="PANTHER" id="PTHR43798">
    <property type="entry name" value="MONOACYLGLYCEROL LIPASE"/>
    <property type="match status" value="1"/>
</dbReference>
<dbReference type="InterPro" id="IPR050266">
    <property type="entry name" value="AB_hydrolase_sf"/>
</dbReference>
<reference evidence="5 6" key="1">
    <citation type="submission" date="2016-05" db="EMBL/GenBank/DDBJ databases">
        <authorList>
            <person name="Lavstsen T."/>
            <person name="Jespersen J.S."/>
        </authorList>
    </citation>
    <scope>NUCLEOTIDE SEQUENCE [LARGE SCALE GENOMIC DNA]</scope>
    <source>
        <strain evidence="5 6">B7-9</strain>
    </source>
</reference>
<dbReference type="InterPro" id="IPR002410">
    <property type="entry name" value="Peptidase_S33"/>
</dbReference>
<evidence type="ECO:0000256" key="3">
    <source>
        <dbReference type="SAM" id="Phobius"/>
    </source>
</evidence>
<sequence>MHRFNVQKAKSVMWTVIVIMVAASLVLLSLLLAWSPGRPQPFLDAHGQPLADSLAEKIHVDINGVEQGMFIKSKHIGHPVLLFVHGGPGMPEYWLTQRYPTDLEAHFTVVWWEQRGAGLSYSPDIPPETMTAEQFVADTLEVTRYLINRFGQEKIYLMGHSWGSYLGIQAVAEAPELYHAYLGMGQVSYQLQAEQLAYAYALAQYNTNGNQRMVRRLEAAPPTMTVPLPTAYEALRDEYMHGIGIGTTRDMTSVITGIFLPSWQFREYTLREKVNLWRGKVYSRSRTFSLWDTMQATDLTQQVTELAIPVYFFHGTYDYTCAYPLARAYFDELKAPLKGFYTFENSAHSPIFEEPDKALKILLEDVLKGATTLADEEER</sequence>
<feature type="transmembrane region" description="Helical" evidence="3">
    <location>
        <begin position="12"/>
        <end position="34"/>
    </location>
</feature>
<dbReference type="PRINTS" id="PR00793">
    <property type="entry name" value="PROAMNOPTASE"/>
</dbReference>
<dbReference type="OrthoDB" id="53505at2"/>
<keyword evidence="6" id="KW-1185">Reference proteome</keyword>
<keyword evidence="3" id="KW-0472">Membrane</keyword>
<dbReference type="PANTHER" id="PTHR43798:SF33">
    <property type="entry name" value="HYDROLASE, PUTATIVE (AFU_ORTHOLOGUE AFUA_2G14860)-RELATED"/>
    <property type="match status" value="1"/>
</dbReference>
<dbReference type="AlphaFoldDB" id="A0A2H3L434"/>
<accession>A0A2H3L434</accession>
<keyword evidence="2 5" id="KW-0378">Hydrolase</keyword>
<evidence type="ECO:0000256" key="1">
    <source>
        <dbReference type="ARBA" id="ARBA00010088"/>
    </source>
</evidence>
<dbReference type="Pfam" id="PF00561">
    <property type="entry name" value="Abhydrolase_1"/>
    <property type="match status" value="1"/>
</dbReference>
<evidence type="ECO:0000313" key="5">
    <source>
        <dbReference type="EMBL" id="PDV97911.1"/>
    </source>
</evidence>
<dbReference type="GO" id="GO:0004177">
    <property type="term" value="F:aminopeptidase activity"/>
    <property type="evidence" value="ECO:0007669"/>
    <property type="project" value="UniProtKB-EC"/>
</dbReference>
<comment type="similarity">
    <text evidence="1">Belongs to the peptidase S33 family.</text>
</comment>
<dbReference type="EMBL" id="LYXE01000119">
    <property type="protein sequence ID" value="PDV97911.1"/>
    <property type="molecule type" value="Genomic_DNA"/>
</dbReference>
<evidence type="ECO:0000256" key="2">
    <source>
        <dbReference type="ARBA" id="ARBA00022801"/>
    </source>
</evidence>
<evidence type="ECO:0000259" key="4">
    <source>
        <dbReference type="Pfam" id="PF00561"/>
    </source>
</evidence>
<dbReference type="GO" id="GO:0016020">
    <property type="term" value="C:membrane"/>
    <property type="evidence" value="ECO:0007669"/>
    <property type="project" value="TreeGrafter"/>
</dbReference>
<protein>
    <submittedName>
        <fullName evidence="5">Alpha/beta hydrolase</fullName>
    </submittedName>
</protein>
<dbReference type="Proteomes" id="UP000220922">
    <property type="component" value="Unassembled WGS sequence"/>
</dbReference>
<organism evidence="5 6">
    <name type="scientific">Candidatus Chloroploca asiatica</name>
    <dbReference type="NCBI Taxonomy" id="1506545"/>
    <lineage>
        <taxon>Bacteria</taxon>
        <taxon>Bacillati</taxon>
        <taxon>Chloroflexota</taxon>
        <taxon>Chloroflexia</taxon>
        <taxon>Chloroflexales</taxon>
        <taxon>Chloroflexineae</taxon>
        <taxon>Oscillochloridaceae</taxon>
        <taxon>Candidatus Chloroploca</taxon>
    </lineage>
</organism>
<dbReference type="InterPro" id="IPR029058">
    <property type="entry name" value="AB_hydrolase_fold"/>
</dbReference>
<evidence type="ECO:0000313" key="6">
    <source>
        <dbReference type="Proteomes" id="UP000220922"/>
    </source>
</evidence>